<keyword evidence="4" id="KW-1185">Reference proteome</keyword>
<dbReference type="EMBL" id="JABFOQ010000001">
    <property type="protein sequence ID" value="NOJ74353.1"/>
    <property type="molecule type" value="Genomic_DNA"/>
</dbReference>
<feature type="domain" description="Putative auto-transporter adhesin head GIN" evidence="2">
    <location>
        <begin position="27"/>
        <end position="206"/>
    </location>
</feature>
<organism evidence="3 4">
    <name type="scientific">Empedobacter stercoris</name>
    <dbReference type="NCBI Taxonomy" id="1628248"/>
    <lineage>
        <taxon>Bacteria</taxon>
        <taxon>Pseudomonadati</taxon>
        <taxon>Bacteroidota</taxon>
        <taxon>Flavobacteriia</taxon>
        <taxon>Flavobacteriales</taxon>
        <taxon>Weeksellaceae</taxon>
        <taxon>Empedobacter</taxon>
    </lineage>
</organism>
<proteinExistence type="predicted"/>
<evidence type="ECO:0000256" key="1">
    <source>
        <dbReference type="SAM" id="SignalP"/>
    </source>
</evidence>
<keyword evidence="1" id="KW-0732">Signal</keyword>
<dbReference type="Proteomes" id="UP000580344">
    <property type="component" value="Unassembled WGS sequence"/>
</dbReference>
<dbReference type="Gene3D" id="2.160.20.120">
    <property type="match status" value="1"/>
</dbReference>
<feature type="chain" id="PRO_5046796781" evidence="1">
    <location>
        <begin position="20"/>
        <end position="222"/>
    </location>
</feature>
<protein>
    <submittedName>
        <fullName evidence="3">DUF2807 domain-containing protein</fullName>
    </submittedName>
</protein>
<reference evidence="3 4" key="1">
    <citation type="submission" date="2020-05" db="EMBL/GenBank/DDBJ databases">
        <title>Tigecycline resistant gene in Empedobacter stercoris.</title>
        <authorList>
            <person name="Chen Y."/>
            <person name="Cheng Y."/>
            <person name="Zhou K."/>
        </authorList>
    </citation>
    <scope>NUCLEOTIDE SEQUENCE [LARGE SCALE GENOMIC DNA]</scope>
    <source>
        <strain evidence="3 4">ES202</strain>
    </source>
</reference>
<accession>A0ABX1WIG9</accession>
<gene>
    <name evidence="3" type="ORF">HMH06_00585</name>
</gene>
<evidence type="ECO:0000313" key="3">
    <source>
        <dbReference type="EMBL" id="NOJ74353.1"/>
    </source>
</evidence>
<sequence>MKNIVLSAIALFGSSFVFAQEEINIGDFNILKVYDKIPVELISSDKNLVEVDGVNASDVQVENNKGELKIKMTGTKLMQGGAATVKVYYKSLYEIQASQGSRIYSDDKLKSQSLNLTSNEGSSIKLPVDINKLEVKINSGAEVILTGNAGFQTVVANSGGKYYSKTLSAEHSTLTTNAGGFIETTSTKSVDAKTRAGGVIDVYGDPEQKNQKKLAGGKINFK</sequence>
<evidence type="ECO:0000313" key="4">
    <source>
        <dbReference type="Proteomes" id="UP000580344"/>
    </source>
</evidence>
<dbReference type="InterPro" id="IPR021255">
    <property type="entry name" value="DUF2807"/>
</dbReference>
<evidence type="ECO:0000259" key="2">
    <source>
        <dbReference type="Pfam" id="PF10988"/>
    </source>
</evidence>
<name>A0ABX1WIG9_9FLAO</name>
<dbReference type="Pfam" id="PF10988">
    <property type="entry name" value="DUF2807"/>
    <property type="match status" value="1"/>
</dbReference>
<comment type="caution">
    <text evidence="3">The sequence shown here is derived from an EMBL/GenBank/DDBJ whole genome shotgun (WGS) entry which is preliminary data.</text>
</comment>
<feature type="signal peptide" evidence="1">
    <location>
        <begin position="1"/>
        <end position="19"/>
    </location>
</feature>
<dbReference type="RefSeq" id="WP_171621673.1">
    <property type="nucleotide sequence ID" value="NZ_CBCRZD010000024.1"/>
</dbReference>